<dbReference type="Gene3D" id="3.60.21.10">
    <property type="match status" value="1"/>
</dbReference>
<keyword evidence="2 6" id="KW-0812">Transmembrane</keyword>
<dbReference type="FunFam" id="3.60.21.10:FF:000093">
    <property type="entry name" value="Cell division cycle-related protein"/>
    <property type="match status" value="1"/>
</dbReference>
<dbReference type="GO" id="GO:0016020">
    <property type="term" value="C:membrane"/>
    <property type="evidence" value="ECO:0007669"/>
    <property type="project" value="UniProtKB-SubCell"/>
</dbReference>
<dbReference type="PANTHER" id="PTHR13315">
    <property type="entry name" value="METALLO PHOSPHOESTERASE RELATED"/>
    <property type="match status" value="1"/>
</dbReference>
<keyword evidence="3 6" id="KW-1133">Transmembrane helix</keyword>
<dbReference type="GO" id="GO:0005783">
    <property type="term" value="C:endoplasmic reticulum"/>
    <property type="evidence" value="ECO:0007669"/>
    <property type="project" value="TreeGrafter"/>
</dbReference>
<evidence type="ECO:0000256" key="2">
    <source>
        <dbReference type="ARBA" id="ARBA00022692"/>
    </source>
</evidence>
<sequence>MPYRRRDKESTTSFGSDGGRINKVLRPKEKNGSSILAKLQWKYLISFLCIWVCLIQYYERTVIKRAMSRCQWSKWEKWPSSASPHRMALLADPQIMDAHSYPGRPWIVNYFTQQLLDNYHARNWKHLHYYLDPDSTFFLGDLFDGGRRWNDSDWFKEYERFNRIFPKKPNRLTVMSLPGNHDIGFGDTVIENSLTRFKFYFGDPSSAWEVGNHTIVLLDTISLSDTKNENVSAVPRAFLDSFASVPKKYPRIMLTHVPLFRDPGLQTCGSKRESQKPFPMMKGVQYQTVIDNELSQEVLQTISPSIVFSGDDHDYCHIRHTYSSSTGQETAEEITVKSCAMNMGVSKPAIQLMSLYNPDDSLASETYHTDICYLPDPYKPLKMYVLSYVLTVLLFFWIHFHPASFNRLVGSTFDKRGRDFVNVLPIANKKYDSRSSPQELDELFATHNKLKFKRFTLNVALMTLMIFLVFVFYYKRI</sequence>
<keyword evidence="4 6" id="KW-0472">Membrane</keyword>
<dbReference type="GO" id="GO:0006506">
    <property type="term" value="P:GPI anchor biosynthetic process"/>
    <property type="evidence" value="ECO:0007669"/>
    <property type="project" value="InterPro"/>
</dbReference>
<feature type="transmembrane region" description="Helical" evidence="6">
    <location>
        <begin position="455"/>
        <end position="474"/>
    </location>
</feature>
<dbReference type="Pfam" id="PF00149">
    <property type="entry name" value="Metallophos"/>
    <property type="match status" value="1"/>
</dbReference>
<dbReference type="AlphaFoldDB" id="A0A0P1KQJ2"/>
<protein>
    <submittedName>
        <fullName evidence="8">LAQU0S04e08504g1_1</fullName>
    </submittedName>
</protein>
<evidence type="ECO:0000256" key="4">
    <source>
        <dbReference type="ARBA" id="ARBA00023136"/>
    </source>
</evidence>
<accession>A0A0P1KQJ2</accession>
<organism evidence="8 9">
    <name type="scientific">Lachancea quebecensis</name>
    <dbReference type="NCBI Taxonomy" id="1654605"/>
    <lineage>
        <taxon>Eukaryota</taxon>
        <taxon>Fungi</taxon>
        <taxon>Dikarya</taxon>
        <taxon>Ascomycota</taxon>
        <taxon>Saccharomycotina</taxon>
        <taxon>Saccharomycetes</taxon>
        <taxon>Saccharomycetales</taxon>
        <taxon>Saccharomycetaceae</taxon>
        <taxon>Lachancea</taxon>
    </lineage>
</organism>
<proteinExistence type="predicted"/>
<comment type="subcellular location">
    <subcellularLocation>
        <location evidence="1">Membrane</location>
        <topology evidence="1">Multi-pass membrane protein</topology>
    </subcellularLocation>
</comment>
<dbReference type="SUPFAM" id="SSF56300">
    <property type="entry name" value="Metallo-dependent phosphatases"/>
    <property type="match status" value="1"/>
</dbReference>
<dbReference type="Proteomes" id="UP000236544">
    <property type="component" value="Unassembled WGS sequence"/>
</dbReference>
<dbReference type="InterPro" id="IPR029052">
    <property type="entry name" value="Metallo-depent_PP-like"/>
</dbReference>
<dbReference type="EMBL" id="LN890563">
    <property type="protein sequence ID" value="CUS22113.1"/>
    <property type="molecule type" value="Genomic_DNA"/>
</dbReference>
<dbReference type="InterPro" id="IPR004843">
    <property type="entry name" value="Calcineurin-like_PHP"/>
</dbReference>
<gene>
    <name evidence="8" type="ORF">LAQU0_S04e08504g</name>
</gene>
<evidence type="ECO:0000256" key="1">
    <source>
        <dbReference type="ARBA" id="ARBA00004141"/>
    </source>
</evidence>
<feature type="transmembrane region" description="Helical" evidence="6">
    <location>
        <begin position="383"/>
        <end position="400"/>
    </location>
</feature>
<evidence type="ECO:0000256" key="5">
    <source>
        <dbReference type="SAM" id="MobiDB-lite"/>
    </source>
</evidence>
<evidence type="ECO:0000259" key="7">
    <source>
        <dbReference type="Pfam" id="PF00149"/>
    </source>
</evidence>
<feature type="compositionally biased region" description="Basic and acidic residues" evidence="5">
    <location>
        <begin position="1"/>
        <end position="10"/>
    </location>
</feature>
<evidence type="ECO:0000313" key="8">
    <source>
        <dbReference type="EMBL" id="CUS22113.1"/>
    </source>
</evidence>
<reference evidence="9" key="1">
    <citation type="submission" date="2015-10" db="EMBL/GenBank/DDBJ databases">
        <authorList>
            <person name="Devillers H."/>
        </authorList>
    </citation>
    <scope>NUCLEOTIDE SEQUENCE [LARGE SCALE GENOMIC DNA]</scope>
</reference>
<feature type="domain" description="Calcineurin-like phosphoesterase" evidence="7">
    <location>
        <begin position="122"/>
        <end position="314"/>
    </location>
</feature>
<evidence type="ECO:0000313" key="9">
    <source>
        <dbReference type="Proteomes" id="UP000236544"/>
    </source>
</evidence>
<dbReference type="PANTHER" id="PTHR13315:SF4">
    <property type="entry name" value="METALLOPHOSPHOESTERASE, ISOFORM E"/>
    <property type="match status" value="1"/>
</dbReference>
<evidence type="ECO:0000256" key="6">
    <source>
        <dbReference type="SAM" id="Phobius"/>
    </source>
</evidence>
<dbReference type="InterPro" id="IPR033308">
    <property type="entry name" value="PGAP5/Cdc1/Ted1"/>
</dbReference>
<dbReference type="GO" id="GO:0016787">
    <property type="term" value="F:hydrolase activity"/>
    <property type="evidence" value="ECO:0007669"/>
    <property type="project" value="InterPro"/>
</dbReference>
<name>A0A0P1KQJ2_9SACH</name>
<dbReference type="OrthoDB" id="5977743at2759"/>
<feature type="region of interest" description="Disordered" evidence="5">
    <location>
        <begin position="1"/>
        <end position="20"/>
    </location>
</feature>
<evidence type="ECO:0000256" key="3">
    <source>
        <dbReference type="ARBA" id="ARBA00022989"/>
    </source>
</evidence>
<keyword evidence="9" id="KW-1185">Reference proteome</keyword>